<dbReference type="SUPFAM" id="SSF53822">
    <property type="entry name" value="Periplasmic binding protein-like I"/>
    <property type="match status" value="1"/>
</dbReference>
<dbReference type="Proteomes" id="UP000199263">
    <property type="component" value="Unassembled WGS sequence"/>
</dbReference>
<proteinExistence type="predicted"/>
<dbReference type="InterPro" id="IPR050555">
    <property type="entry name" value="Bact_Solute-Bind_Prot2"/>
</dbReference>
<dbReference type="EMBL" id="FOMG01000042">
    <property type="protein sequence ID" value="SFD40557.1"/>
    <property type="molecule type" value="Genomic_DNA"/>
</dbReference>
<keyword evidence="2" id="KW-0732">Signal</keyword>
<keyword evidence="5" id="KW-1185">Reference proteome</keyword>
<evidence type="ECO:0000259" key="3">
    <source>
        <dbReference type="Pfam" id="PF13407"/>
    </source>
</evidence>
<evidence type="ECO:0000313" key="4">
    <source>
        <dbReference type="EMBL" id="SFD40557.1"/>
    </source>
</evidence>
<dbReference type="PANTHER" id="PTHR30036:SF1">
    <property type="entry name" value="D-XYLOSE-BINDING PERIPLASMIC PROTEIN"/>
    <property type="match status" value="1"/>
</dbReference>
<feature type="domain" description="Periplasmic binding protein" evidence="3">
    <location>
        <begin position="50"/>
        <end position="307"/>
    </location>
</feature>
<dbReference type="STRING" id="119641.SAMN05421842_14210"/>
<sequence length="355" mass="38759">MYLSIPKTFLVPVCYLEEDILNNELVPILNECNSDIDFINKITNRKQLVIGISLPSEKDPIWSGYKEYMEKYAESQGAIVKVENADNNAERQVSQVENLISQGIDILIIAPVDSVVASSIVEKAHKAGIKVVAFDRIIENSDLDMYISTNGTRIGELQGRFLTQKVPKGNYIIMSGDPRDNNAKLLKDGAMKYIQPLVNKGDIKIVTDAAVDDWDPKNAFKIVEESLIANNNKINAILAPNDGTAGGAIEALQAQGLAGKVAVTGQDGELAALQRIVQGTQLMTVFKDPKKLGKATIDTAIKVANGESIDISGTVNNGKIYVPSIFVTPIAIDKNNIDSELIDSGYFKKEQVYKM</sequence>
<dbReference type="InterPro" id="IPR025997">
    <property type="entry name" value="SBP_2_dom"/>
</dbReference>
<reference evidence="4 5" key="1">
    <citation type="submission" date="2016-10" db="EMBL/GenBank/DDBJ databases">
        <authorList>
            <person name="de Groot N.N."/>
        </authorList>
    </citation>
    <scope>NUCLEOTIDE SEQUENCE [LARGE SCALE GENOMIC DNA]</scope>
    <source>
        <strain evidence="4 5">DSM 12992</strain>
    </source>
</reference>
<accession>A0A1I1S2G8</accession>
<dbReference type="RefSeq" id="WP_090094360.1">
    <property type="nucleotide sequence ID" value="NZ_FOMG01000042.1"/>
</dbReference>
<evidence type="ECO:0000256" key="1">
    <source>
        <dbReference type="ARBA" id="ARBA00004196"/>
    </source>
</evidence>
<evidence type="ECO:0000256" key="2">
    <source>
        <dbReference type="ARBA" id="ARBA00022729"/>
    </source>
</evidence>
<dbReference type="CDD" id="cd19992">
    <property type="entry name" value="PBP1_ABC_xylose_binding-like"/>
    <property type="match status" value="1"/>
</dbReference>
<dbReference type="AlphaFoldDB" id="A0A1I1S2G8"/>
<comment type="subcellular location">
    <subcellularLocation>
        <location evidence="1">Cell envelope</location>
    </subcellularLocation>
</comment>
<gene>
    <name evidence="4" type="ORF">SAMN05421842_14210</name>
</gene>
<dbReference type="Gene3D" id="3.40.50.2300">
    <property type="match status" value="2"/>
</dbReference>
<dbReference type="GO" id="GO:0030288">
    <property type="term" value="C:outer membrane-bounded periplasmic space"/>
    <property type="evidence" value="ECO:0007669"/>
    <property type="project" value="TreeGrafter"/>
</dbReference>
<dbReference type="PANTHER" id="PTHR30036">
    <property type="entry name" value="D-XYLOSE-BINDING PERIPLASMIC PROTEIN"/>
    <property type="match status" value="1"/>
</dbReference>
<organism evidence="4 5">
    <name type="scientific">Clostridium uliginosum</name>
    <dbReference type="NCBI Taxonomy" id="119641"/>
    <lineage>
        <taxon>Bacteria</taxon>
        <taxon>Bacillati</taxon>
        <taxon>Bacillota</taxon>
        <taxon>Clostridia</taxon>
        <taxon>Eubacteriales</taxon>
        <taxon>Clostridiaceae</taxon>
        <taxon>Clostridium</taxon>
    </lineage>
</organism>
<dbReference type="GO" id="GO:0030246">
    <property type="term" value="F:carbohydrate binding"/>
    <property type="evidence" value="ECO:0007669"/>
    <property type="project" value="TreeGrafter"/>
</dbReference>
<name>A0A1I1S2G8_9CLOT</name>
<protein>
    <submittedName>
        <fullName evidence="4">D-xylose transport system substrate-binding protein</fullName>
    </submittedName>
</protein>
<evidence type="ECO:0000313" key="5">
    <source>
        <dbReference type="Proteomes" id="UP000199263"/>
    </source>
</evidence>
<dbReference type="OrthoDB" id="9769193at2"/>
<dbReference type="InterPro" id="IPR028082">
    <property type="entry name" value="Peripla_BP_I"/>
</dbReference>
<dbReference type="Pfam" id="PF13407">
    <property type="entry name" value="Peripla_BP_4"/>
    <property type="match status" value="1"/>
</dbReference>